<keyword evidence="3" id="KW-1185">Reference proteome</keyword>
<feature type="transmembrane region" description="Helical" evidence="1">
    <location>
        <begin position="115"/>
        <end position="138"/>
    </location>
</feature>
<reference evidence="3" key="1">
    <citation type="journal article" date="2019" name="Int. J. Syst. Evol. Microbiol.">
        <title>The Global Catalogue of Microorganisms (GCM) 10K type strain sequencing project: providing services to taxonomists for standard genome sequencing and annotation.</title>
        <authorList>
            <consortium name="The Broad Institute Genomics Platform"/>
            <consortium name="The Broad Institute Genome Sequencing Center for Infectious Disease"/>
            <person name="Wu L."/>
            <person name="Ma J."/>
        </authorList>
    </citation>
    <scope>NUCLEOTIDE SEQUENCE [LARGE SCALE GENOMIC DNA]</scope>
    <source>
        <strain evidence="3">JCM 18077</strain>
    </source>
</reference>
<evidence type="ECO:0000313" key="2">
    <source>
        <dbReference type="EMBL" id="GAA4747182.1"/>
    </source>
</evidence>
<gene>
    <name evidence="2" type="ORF">GCM10023217_16340</name>
</gene>
<dbReference type="Pfam" id="PF02405">
    <property type="entry name" value="MlaE"/>
    <property type="match status" value="1"/>
</dbReference>
<keyword evidence="1" id="KW-0472">Membrane</keyword>
<feature type="transmembrane region" description="Helical" evidence="1">
    <location>
        <begin position="207"/>
        <end position="232"/>
    </location>
</feature>
<dbReference type="PANTHER" id="PTHR30188:SF4">
    <property type="entry name" value="PROTEIN TRIGALACTOSYLDIACYLGLYCEROL 1, CHLOROPLASTIC"/>
    <property type="match status" value="1"/>
</dbReference>
<evidence type="ECO:0000313" key="3">
    <source>
        <dbReference type="Proteomes" id="UP001500822"/>
    </source>
</evidence>
<dbReference type="InterPro" id="IPR030802">
    <property type="entry name" value="Permease_MalE"/>
</dbReference>
<dbReference type="PANTHER" id="PTHR30188">
    <property type="entry name" value="ABC TRANSPORTER PERMEASE PROTEIN-RELATED"/>
    <property type="match status" value="1"/>
</dbReference>
<protein>
    <submittedName>
        <fullName evidence="2">ABC transporter permease</fullName>
    </submittedName>
</protein>
<name>A0ABP8Z5K9_9ACTN</name>
<evidence type="ECO:0000256" key="1">
    <source>
        <dbReference type="SAM" id="Phobius"/>
    </source>
</evidence>
<proteinExistence type="predicted"/>
<sequence length="324" mass="33983">MIVHTSFRLIYVYCYPRVSYGVDGTRAVTTMGEGGGVATDTVGAGEMPAHSRRGWSDTGFGKWWREHITKSFETFGRQLAMFVEVFKVLVTDLAKGRFPFAEFVRQCGFMASTSVFPTLLVAIPIGVIVSIQVSNIAGQIGATSFAGAATGLGVIRQGAPLVTALIMAGAIGSAIAADLGSRTIRDEIDAMKVMGVNPIERLISPRLLATMVVSFLLCGFVCFVGFITGYLFNVYFQGGTPGSYTGTFASFAGTSDLVFALVKAVIFGAIVAVVACDRGLTTSGGPAGVANSVNAAVVNSVILLFTVNVVLTQLFALVVPAKVV</sequence>
<feature type="transmembrane region" description="Helical" evidence="1">
    <location>
        <begin position="257"/>
        <end position="276"/>
    </location>
</feature>
<keyword evidence="1" id="KW-1133">Transmembrane helix</keyword>
<comment type="caution">
    <text evidence="2">The sequence shown here is derived from an EMBL/GenBank/DDBJ whole genome shotgun (WGS) entry which is preliminary data.</text>
</comment>
<feature type="transmembrane region" description="Helical" evidence="1">
    <location>
        <begin position="158"/>
        <end position="177"/>
    </location>
</feature>
<organism evidence="2 3">
    <name type="scientific">Gordonia alkaliphila</name>
    <dbReference type="NCBI Taxonomy" id="1053547"/>
    <lineage>
        <taxon>Bacteria</taxon>
        <taxon>Bacillati</taxon>
        <taxon>Actinomycetota</taxon>
        <taxon>Actinomycetes</taxon>
        <taxon>Mycobacteriales</taxon>
        <taxon>Gordoniaceae</taxon>
        <taxon>Gordonia</taxon>
    </lineage>
</organism>
<feature type="transmembrane region" description="Helical" evidence="1">
    <location>
        <begin position="297"/>
        <end position="319"/>
    </location>
</feature>
<dbReference type="EMBL" id="BAABIE010000006">
    <property type="protein sequence ID" value="GAA4747182.1"/>
    <property type="molecule type" value="Genomic_DNA"/>
</dbReference>
<keyword evidence="1" id="KW-0812">Transmembrane</keyword>
<accession>A0ABP8Z5K9</accession>
<dbReference type="Proteomes" id="UP001500822">
    <property type="component" value="Unassembled WGS sequence"/>
</dbReference>